<keyword evidence="4" id="KW-0964">Secreted</keyword>
<dbReference type="SUPFAM" id="SSF56024">
    <property type="entry name" value="Phospholipase D/nuclease"/>
    <property type="match status" value="2"/>
</dbReference>
<evidence type="ECO:0000256" key="4">
    <source>
        <dbReference type="ARBA" id="ARBA00022525"/>
    </source>
</evidence>
<evidence type="ECO:0000259" key="6">
    <source>
        <dbReference type="PROSITE" id="PS50035"/>
    </source>
</evidence>
<comment type="subcellular location">
    <subcellularLocation>
        <location evidence="2">Secreted</location>
    </subcellularLocation>
</comment>
<evidence type="ECO:0000313" key="8">
    <source>
        <dbReference type="Proteomes" id="UP000054935"/>
    </source>
</evidence>
<dbReference type="PANTHER" id="PTHR21248">
    <property type="entry name" value="CARDIOLIPIN SYNTHASE"/>
    <property type="match status" value="1"/>
</dbReference>
<dbReference type="RefSeq" id="WP_058247605.1">
    <property type="nucleotide sequence ID" value="NZ_CYSE01000003.1"/>
</dbReference>
<proteinExistence type="predicted"/>
<dbReference type="Proteomes" id="UP000054935">
    <property type="component" value="Unassembled WGS sequence"/>
</dbReference>
<dbReference type="PANTHER" id="PTHR21248:SF22">
    <property type="entry name" value="PHOSPHOLIPASE D"/>
    <property type="match status" value="1"/>
</dbReference>
<dbReference type="InterPro" id="IPR001736">
    <property type="entry name" value="PLipase_D/transphosphatidylase"/>
</dbReference>
<dbReference type="Pfam" id="PF13091">
    <property type="entry name" value="PLDc_2"/>
    <property type="match status" value="1"/>
</dbReference>
<evidence type="ECO:0000256" key="5">
    <source>
        <dbReference type="ARBA" id="ARBA00029594"/>
    </source>
</evidence>
<feature type="domain" description="PLD phosphodiesterase" evidence="6">
    <location>
        <begin position="382"/>
        <end position="409"/>
    </location>
</feature>
<sequence length="493" mass="54973">MTLTPLITAEEGFPAMERLVASAREELLLSFRIIDPRTRLRAPELLEMGLETWADLIAWVTRKGVRLRLLIADFDPLFIRDLHRNAWVCASQFADVVQGDTQILCAPHGQRAGSVWRLFMRGRIRQAMRELQKQDPTQLTPVERLFLKAGPVLRPVTLHQKFAIADGKRCVIGGLDINERRFDTKDHDRAPDQTWHDLSVAIEDDDFAASLAGHFAEVWNAAMACGGASMAERAAQMPASARAQGRADLRVLRTFSSPCEGAARLSPQPRITEHETALIKLFQEAERFIYIETQFLRHAPLTDALVAAAARAPDLHLVVILPAAADRVLFDEDYSWDARHAHGLQMRQLDRLQQAFGPRLALLTPVQPHEAAPSDPAVDGAGPVYLHSKVTLVDDSAAIIGSANLNGRSMRWDTEASALIRNGDFAANLLDRLGQKWLRLDGADLRDARTWQTRAEAEATRAPDSREAFVLPFPMAAGHKFARKMMFLPADMF</sequence>
<dbReference type="PROSITE" id="PS50035">
    <property type="entry name" value="PLD"/>
    <property type="match status" value="2"/>
</dbReference>
<dbReference type="GO" id="GO:0030572">
    <property type="term" value="F:phosphatidyltransferase activity"/>
    <property type="evidence" value="ECO:0007669"/>
    <property type="project" value="UniProtKB-ARBA"/>
</dbReference>
<name>A0A0P1GB09_9RHOB</name>
<evidence type="ECO:0000256" key="1">
    <source>
        <dbReference type="ARBA" id="ARBA00003145"/>
    </source>
</evidence>
<gene>
    <name evidence="7" type="ORF">TRN7648_02115</name>
</gene>
<dbReference type="GO" id="GO:0005576">
    <property type="term" value="C:extracellular region"/>
    <property type="evidence" value="ECO:0007669"/>
    <property type="project" value="UniProtKB-SubCell"/>
</dbReference>
<organism evidence="7 8">
    <name type="scientific">Tropicibacter naphthalenivorans</name>
    <dbReference type="NCBI Taxonomy" id="441103"/>
    <lineage>
        <taxon>Bacteria</taxon>
        <taxon>Pseudomonadati</taxon>
        <taxon>Pseudomonadota</taxon>
        <taxon>Alphaproteobacteria</taxon>
        <taxon>Rhodobacterales</taxon>
        <taxon>Roseobacteraceae</taxon>
        <taxon>Tropicibacter</taxon>
    </lineage>
</organism>
<dbReference type="Gene3D" id="3.30.870.10">
    <property type="entry name" value="Endonuclease Chain A"/>
    <property type="match status" value="2"/>
</dbReference>
<dbReference type="EMBL" id="CYSE01000003">
    <property type="protein sequence ID" value="CUH78694.1"/>
    <property type="molecule type" value="Genomic_DNA"/>
</dbReference>
<dbReference type="Pfam" id="PF00614">
    <property type="entry name" value="PLDc"/>
    <property type="match status" value="1"/>
</dbReference>
<reference evidence="7 8" key="1">
    <citation type="submission" date="2015-09" db="EMBL/GenBank/DDBJ databases">
        <authorList>
            <consortium name="Swine Surveillance"/>
        </authorList>
    </citation>
    <scope>NUCLEOTIDE SEQUENCE [LARGE SCALE GENOMIC DNA]</scope>
    <source>
        <strain evidence="7 8">CECT 7648</strain>
    </source>
</reference>
<evidence type="ECO:0000313" key="7">
    <source>
        <dbReference type="EMBL" id="CUH78694.1"/>
    </source>
</evidence>
<protein>
    <recommendedName>
        <fullName evidence="3">Phospholipase D</fullName>
    </recommendedName>
    <alternativeName>
        <fullName evidence="5">Choline phosphatase</fullName>
    </alternativeName>
</protein>
<dbReference type="CDD" id="cd09105">
    <property type="entry name" value="PLDc_vPLD1_2_like_2"/>
    <property type="match status" value="1"/>
</dbReference>
<comment type="function">
    <text evidence="1">Could be a virulence factor.</text>
</comment>
<accession>A0A0P1GB09</accession>
<dbReference type="InterPro" id="IPR025202">
    <property type="entry name" value="PLD-like_dom"/>
</dbReference>
<evidence type="ECO:0000256" key="2">
    <source>
        <dbReference type="ARBA" id="ARBA00004613"/>
    </source>
</evidence>
<keyword evidence="8" id="KW-1185">Reference proteome</keyword>
<dbReference type="STRING" id="441103.TRN7648_02115"/>
<dbReference type="GO" id="GO:0032049">
    <property type="term" value="P:cardiolipin biosynthetic process"/>
    <property type="evidence" value="ECO:0007669"/>
    <property type="project" value="UniProtKB-ARBA"/>
</dbReference>
<dbReference type="AlphaFoldDB" id="A0A0P1GB09"/>
<dbReference type="OrthoDB" id="8828485at2"/>
<evidence type="ECO:0000256" key="3">
    <source>
        <dbReference type="ARBA" id="ARBA00018392"/>
    </source>
</evidence>
<dbReference type="SMART" id="SM00155">
    <property type="entry name" value="PLDc"/>
    <property type="match status" value="2"/>
</dbReference>
<feature type="domain" description="PLD phosphodiesterase" evidence="6">
    <location>
        <begin position="154"/>
        <end position="181"/>
    </location>
</feature>